<evidence type="ECO:0000313" key="2">
    <source>
        <dbReference type="EMBL" id="GMN57532.1"/>
    </source>
</evidence>
<dbReference type="InterPro" id="IPR005069">
    <property type="entry name" value="Nucl-diP-sugar_transferase"/>
</dbReference>
<name>A0AA88IYZ8_FICCA</name>
<proteinExistence type="predicted"/>
<organism evidence="2 3">
    <name type="scientific">Ficus carica</name>
    <name type="common">Common fig</name>
    <dbReference type="NCBI Taxonomy" id="3494"/>
    <lineage>
        <taxon>Eukaryota</taxon>
        <taxon>Viridiplantae</taxon>
        <taxon>Streptophyta</taxon>
        <taxon>Embryophyta</taxon>
        <taxon>Tracheophyta</taxon>
        <taxon>Spermatophyta</taxon>
        <taxon>Magnoliopsida</taxon>
        <taxon>eudicotyledons</taxon>
        <taxon>Gunneridae</taxon>
        <taxon>Pentapetalae</taxon>
        <taxon>rosids</taxon>
        <taxon>fabids</taxon>
        <taxon>Rosales</taxon>
        <taxon>Moraceae</taxon>
        <taxon>Ficeae</taxon>
        <taxon>Ficus</taxon>
    </lineage>
</organism>
<dbReference type="InterPro" id="IPR044821">
    <property type="entry name" value="At1g28695/At4g15970-like"/>
</dbReference>
<dbReference type="Proteomes" id="UP001187192">
    <property type="component" value="Unassembled WGS sequence"/>
</dbReference>
<evidence type="ECO:0000259" key="1">
    <source>
        <dbReference type="Pfam" id="PF03407"/>
    </source>
</evidence>
<sequence length="267" mass="30602">MEDRTVILTMIFDEAWARPGSVLDLFLESFRLGQGTKRLLNHLMIITLGTRAFRHCNAMHPHCFPPKPYGLKKGPLVLDHLMVQRKANDLLLQVLKLGYSFVFTEADVMWLSPFADIHPSYEITIPCDLSSDASQNRSNKQGRGLFCVRANARTTELLRYWKVWGTLYPNSSVESLCEVLKDQKEVTETFDVRIKYLDASYFGGFCRGGSKNISKAYTLQANCCHNVEEKVYDLRLVLEDWKIFKARSIKNNSGIVRSRTIQELCPL</sequence>
<dbReference type="Pfam" id="PF03407">
    <property type="entry name" value="Nucleotid_trans"/>
    <property type="match status" value="1"/>
</dbReference>
<protein>
    <recommendedName>
        <fullName evidence="1">Nucleotide-diphospho-sugar transferase domain-containing protein</fullName>
    </recommendedName>
</protein>
<reference evidence="2" key="1">
    <citation type="submission" date="2023-07" db="EMBL/GenBank/DDBJ databases">
        <title>draft genome sequence of fig (Ficus carica).</title>
        <authorList>
            <person name="Takahashi T."/>
            <person name="Nishimura K."/>
        </authorList>
    </citation>
    <scope>NUCLEOTIDE SEQUENCE</scope>
</reference>
<dbReference type="AlphaFoldDB" id="A0AA88IYZ8"/>
<gene>
    <name evidence="2" type="ORF">TIFTF001_026647</name>
</gene>
<dbReference type="PANTHER" id="PTHR46038">
    <property type="entry name" value="EXPRESSED PROTEIN-RELATED"/>
    <property type="match status" value="1"/>
</dbReference>
<evidence type="ECO:0000313" key="3">
    <source>
        <dbReference type="Proteomes" id="UP001187192"/>
    </source>
</evidence>
<keyword evidence="3" id="KW-1185">Reference proteome</keyword>
<comment type="caution">
    <text evidence="2">The sequence shown here is derived from an EMBL/GenBank/DDBJ whole genome shotgun (WGS) entry which is preliminary data.</text>
</comment>
<dbReference type="EMBL" id="BTGU01000070">
    <property type="protein sequence ID" value="GMN57532.1"/>
    <property type="molecule type" value="Genomic_DNA"/>
</dbReference>
<feature type="domain" description="Nucleotide-diphospho-sugar transferase" evidence="1">
    <location>
        <begin position="39"/>
        <end position="234"/>
    </location>
</feature>
<dbReference type="PANTHER" id="PTHR46038:SF37">
    <property type="entry name" value="GLYCOSYLTRANSFERASE"/>
    <property type="match status" value="1"/>
</dbReference>
<accession>A0AA88IYZ8</accession>